<dbReference type="EMBL" id="JARBJD010000073">
    <property type="protein sequence ID" value="KAK2954838.1"/>
    <property type="molecule type" value="Genomic_DNA"/>
</dbReference>
<comment type="caution">
    <text evidence="1">The sequence shown here is derived from an EMBL/GenBank/DDBJ whole genome shotgun (WGS) entry which is preliminary data.</text>
</comment>
<name>A0ABQ9XTM6_9EUKA</name>
<gene>
    <name evidence="1" type="ORF">BLNAU_10168</name>
</gene>
<dbReference type="Proteomes" id="UP001281761">
    <property type="component" value="Unassembled WGS sequence"/>
</dbReference>
<organism evidence="1 2">
    <name type="scientific">Blattamonas nauphoetae</name>
    <dbReference type="NCBI Taxonomy" id="2049346"/>
    <lineage>
        <taxon>Eukaryota</taxon>
        <taxon>Metamonada</taxon>
        <taxon>Preaxostyla</taxon>
        <taxon>Oxymonadida</taxon>
        <taxon>Blattamonas</taxon>
    </lineage>
</organism>
<protein>
    <submittedName>
        <fullName evidence="1">Uncharacterized protein</fullName>
    </submittedName>
</protein>
<keyword evidence="2" id="KW-1185">Reference proteome</keyword>
<evidence type="ECO:0000313" key="2">
    <source>
        <dbReference type="Proteomes" id="UP001281761"/>
    </source>
</evidence>
<sequence length="78" mass="8676">MVTDGYKFDEELVNKVSTFLSSVDRTFGRSYNLANDLLKSIAQDSPNAAEVVKPPCHSHLQTLFQNHSDISSQKSLFG</sequence>
<proteinExistence type="predicted"/>
<evidence type="ECO:0000313" key="1">
    <source>
        <dbReference type="EMBL" id="KAK2954838.1"/>
    </source>
</evidence>
<reference evidence="1 2" key="1">
    <citation type="journal article" date="2022" name="bioRxiv">
        <title>Genomics of Preaxostyla Flagellates Illuminates Evolutionary Transitions and the Path Towards Mitochondrial Loss.</title>
        <authorList>
            <person name="Novak L.V.F."/>
            <person name="Treitli S.C."/>
            <person name="Pyrih J."/>
            <person name="Halakuc P."/>
            <person name="Pipaliya S.V."/>
            <person name="Vacek V."/>
            <person name="Brzon O."/>
            <person name="Soukal P."/>
            <person name="Eme L."/>
            <person name="Dacks J.B."/>
            <person name="Karnkowska A."/>
            <person name="Elias M."/>
            <person name="Hampl V."/>
        </authorList>
    </citation>
    <scope>NUCLEOTIDE SEQUENCE [LARGE SCALE GENOMIC DNA]</scope>
    <source>
        <strain evidence="1">NAU3</strain>
        <tissue evidence="1">Gut</tissue>
    </source>
</reference>
<accession>A0ABQ9XTM6</accession>